<feature type="domain" description="Erythromycin biosynthesis protein CIII-like N-terminal" evidence="5">
    <location>
        <begin position="22"/>
        <end position="248"/>
    </location>
</feature>
<dbReference type="CDD" id="cd03784">
    <property type="entry name" value="GT1_Gtf-like"/>
    <property type="match status" value="1"/>
</dbReference>
<evidence type="ECO:0000259" key="4">
    <source>
        <dbReference type="Pfam" id="PF06722"/>
    </source>
</evidence>
<evidence type="ECO:0000313" key="6">
    <source>
        <dbReference type="EMBL" id="SCF02678.1"/>
    </source>
</evidence>
<dbReference type="RefSeq" id="WP_141723036.1">
    <property type="nucleotide sequence ID" value="NZ_FMCU01000004.1"/>
</dbReference>
<proteinExistence type="inferred from homology"/>
<dbReference type="STRING" id="121616.GA0070216_10491"/>
<dbReference type="EMBL" id="FMCU01000004">
    <property type="protein sequence ID" value="SCF02678.1"/>
    <property type="molecule type" value="Genomic_DNA"/>
</dbReference>
<comment type="similarity">
    <text evidence="1">Belongs to the glycosyltransferase 28 family.</text>
</comment>
<evidence type="ECO:0000256" key="1">
    <source>
        <dbReference type="ARBA" id="ARBA00006962"/>
    </source>
</evidence>
<keyword evidence="3 6" id="KW-0808">Transferase</keyword>
<dbReference type="OrthoDB" id="3863369at2"/>
<dbReference type="Proteomes" id="UP000198797">
    <property type="component" value="Unassembled WGS sequence"/>
</dbReference>
<organism evidence="6 7">
    <name type="scientific">Micromonospora matsumotoense</name>
    <dbReference type="NCBI Taxonomy" id="121616"/>
    <lineage>
        <taxon>Bacteria</taxon>
        <taxon>Bacillati</taxon>
        <taxon>Actinomycetota</taxon>
        <taxon>Actinomycetes</taxon>
        <taxon>Micromonosporales</taxon>
        <taxon>Micromonosporaceae</taxon>
        <taxon>Micromonospora</taxon>
    </lineage>
</organism>
<protein>
    <submittedName>
        <fullName evidence="6">Glycosyltransferase, activator-dependent family</fullName>
    </submittedName>
</protein>
<dbReference type="InterPro" id="IPR048284">
    <property type="entry name" value="EryCIII-like_N"/>
</dbReference>
<dbReference type="GO" id="GO:0008194">
    <property type="term" value="F:UDP-glycosyltransferase activity"/>
    <property type="evidence" value="ECO:0007669"/>
    <property type="project" value="InterPro"/>
</dbReference>
<sequence>MRVLFVPHANKAHLHIMTPLAWALRTAGHDVRVASQPEIADAIIASGFVPVEVGRTRTEMPAFYPGVRPGETPPVVMAPGERQEMPLQQDFPRDNPLEKLSRASWGFALFSTDEMIADLIALIDSWRPDLVVWDSMVYAAPAAATVCGVPHARMMMGPDGITQLRRAARDEGDPLRDWLDRVLGGYGARFDEDVATGHFTIDPMPPWQYQPDGLHLVPVRHIAVNPPARIPDWLREEQQRPRICLTLGESHRNGRGTEAPAADLLDAVSGLDAEVIATFNAKQLATIPVLPDNVRVVDFVPLAMLLPSCAAIVHHGGAGTFATAVEHAVPQLIIPGTHWGFQWWGPLAHANGLQQQGAGRFVADADHLTSEALAEDLTRVLKDPSFKANAERLRTQVAGLPTPNDLVPALHRLVDQYRDVAAARAGRPS</sequence>
<keyword evidence="2" id="KW-0328">Glycosyltransferase</keyword>
<accession>A0A1C4X2K3</accession>
<dbReference type="InterPro" id="IPR050426">
    <property type="entry name" value="Glycosyltransferase_28"/>
</dbReference>
<dbReference type="GO" id="GO:0016758">
    <property type="term" value="F:hexosyltransferase activity"/>
    <property type="evidence" value="ECO:0007669"/>
    <property type="project" value="UniProtKB-ARBA"/>
</dbReference>
<dbReference type="PANTHER" id="PTHR48050:SF13">
    <property type="entry name" value="STEROL 3-BETA-GLUCOSYLTRANSFERASE UGT80A2"/>
    <property type="match status" value="1"/>
</dbReference>
<keyword evidence="7" id="KW-1185">Reference proteome</keyword>
<evidence type="ECO:0000256" key="3">
    <source>
        <dbReference type="ARBA" id="ARBA00022679"/>
    </source>
</evidence>
<reference evidence="7" key="1">
    <citation type="submission" date="2016-06" db="EMBL/GenBank/DDBJ databases">
        <authorList>
            <person name="Varghese N."/>
            <person name="Submissions Spin"/>
        </authorList>
    </citation>
    <scope>NUCLEOTIDE SEQUENCE [LARGE SCALE GENOMIC DNA]</scope>
    <source>
        <strain evidence="7">DSM 44100</strain>
    </source>
</reference>
<dbReference type="SUPFAM" id="SSF53756">
    <property type="entry name" value="UDP-Glycosyltransferase/glycogen phosphorylase"/>
    <property type="match status" value="1"/>
</dbReference>
<gene>
    <name evidence="6" type="ORF">GA0070216_10491</name>
</gene>
<evidence type="ECO:0000259" key="5">
    <source>
        <dbReference type="Pfam" id="PF21036"/>
    </source>
</evidence>
<dbReference type="PANTHER" id="PTHR48050">
    <property type="entry name" value="STEROL 3-BETA-GLUCOSYLTRANSFERASE"/>
    <property type="match status" value="1"/>
</dbReference>
<name>A0A1C4X2K3_9ACTN</name>
<feature type="domain" description="Erythromycin biosynthesis protein CIII-like C-terminal" evidence="4">
    <location>
        <begin position="264"/>
        <end position="412"/>
    </location>
</feature>
<dbReference type="InterPro" id="IPR010610">
    <property type="entry name" value="EryCIII-like_C"/>
</dbReference>
<dbReference type="GO" id="GO:0017000">
    <property type="term" value="P:antibiotic biosynthetic process"/>
    <property type="evidence" value="ECO:0007669"/>
    <property type="project" value="UniProtKB-ARBA"/>
</dbReference>
<evidence type="ECO:0000256" key="2">
    <source>
        <dbReference type="ARBA" id="ARBA00022676"/>
    </source>
</evidence>
<dbReference type="FunFam" id="3.40.50.2000:FF:000072">
    <property type="entry name" value="Glycosyl transferase"/>
    <property type="match status" value="1"/>
</dbReference>
<dbReference type="AlphaFoldDB" id="A0A1C4X2K3"/>
<dbReference type="Gene3D" id="3.40.50.2000">
    <property type="entry name" value="Glycogen Phosphorylase B"/>
    <property type="match status" value="2"/>
</dbReference>
<dbReference type="Pfam" id="PF21036">
    <property type="entry name" value="EryCIII-like_N"/>
    <property type="match status" value="1"/>
</dbReference>
<dbReference type="Pfam" id="PF06722">
    <property type="entry name" value="EryCIII-like_C"/>
    <property type="match status" value="1"/>
</dbReference>
<dbReference type="InterPro" id="IPR002213">
    <property type="entry name" value="UDP_glucos_trans"/>
</dbReference>
<evidence type="ECO:0000313" key="7">
    <source>
        <dbReference type="Proteomes" id="UP000198797"/>
    </source>
</evidence>